<comment type="similarity">
    <text evidence="9">Belongs to the dethiobiotin synthetase family.</text>
</comment>
<feature type="active site" evidence="9">
    <location>
        <position position="37"/>
    </location>
</feature>
<comment type="subunit">
    <text evidence="9">Homodimer.</text>
</comment>
<dbReference type="Gene3D" id="3.40.50.300">
    <property type="entry name" value="P-loop containing nucleotide triphosphate hydrolases"/>
    <property type="match status" value="1"/>
</dbReference>
<dbReference type="EC" id="6.3.3.3" evidence="9"/>
<dbReference type="PIRSF" id="PIRSF006755">
    <property type="entry name" value="DTB_synth"/>
    <property type="match status" value="1"/>
</dbReference>
<proteinExistence type="inferred from homology"/>
<dbReference type="NCBIfam" id="TIGR00347">
    <property type="entry name" value="bioD"/>
    <property type="match status" value="1"/>
</dbReference>
<reference evidence="10 11" key="1">
    <citation type="submission" date="2018-11" db="EMBL/GenBank/DDBJ databases">
        <title>Parancylomarina longa gen. nov., sp. nov., isolated from sediments of southern Okinawa.</title>
        <authorList>
            <person name="Fu T."/>
        </authorList>
    </citation>
    <scope>NUCLEOTIDE SEQUENCE [LARGE SCALE GENOMIC DNA]</scope>
    <source>
        <strain evidence="10 11">T3-2 S1-C</strain>
    </source>
</reference>
<keyword evidence="4 9" id="KW-0547">Nucleotide-binding</keyword>
<dbReference type="PANTHER" id="PTHR43210">
    <property type="entry name" value="DETHIOBIOTIN SYNTHETASE"/>
    <property type="match status" value="1"/>
</dbReference>
<evidence type="ECO:0000256" key="9">
    <source>
        <dbReference type="HAMAP-Rule" id="MF_00336"/>
    </source>
</evidence>
<dbReference type="RefSeq" id="WP_127344997.1">
    <property type="nucleotide sequence ID" value="NZ_RJJX01000038.1"/>
</dbReference>
<dbReference type="Proteomes" id="UP000282985">
    <property type="component" value="Unassembled WGS sequence"/>
</dbReference>
<evidence type="ECO:0000313" key="10">
    <source>
        <dbReference type="EMBL" id="RUT72882.1"/>
    </source>
</evidence>
<dbReference type="InterPro" id="IPR027417">
    <property type="entry name" value="P-loop_NTPase"/>
</dbReference>
<comment type="pathway">
    <text evidence="9">Cofactor biosynthesis; biotin biosynthesis; biotin from 7,8-diaminononanoate: step 1/2.</text>
</comment>
<dbReference type="PANTHER" id="PTHR43210:SF2">
    <property type="entry name" value="ATP-DEPENDENT DETHIOBIOTIN SYNTHETASE BIOD 2"/>
    <property type="match status" value="1"/>
</dbReference>
<dbReference type="GO" id="GO:0000287">
    <property type="term" value="F:magnesium ion binding"/>
    <property type="evidence" value="ECO:0007669"/>
    <property type="project" value="UniProtKB-UniRule"/>
</dbReference>
<dbReference type="GO" id="GO:0005524">
    <property type="term" value="F:ATP binding"/>
    <property type="evidence" value="ECO:0007669"/>
    <property type="project" value="UniProtKB-UniRule"/>
</dbReference>
<dbReference type="HAMAP" id="MF_00336">
    <property type="entry name" value="BioD"/>
    <property type="match status" value="1"/>
</dbReference>
<dbReference type="AlphaFoldDB" id="A0A434AEW3"/>
<evidence type="ECO:0000256" key="1">
    <source>
        <dbReference type="ARBA" id="ARBA00022490"/>
    </source>
</evidence>
<comment type="caution">
    <text evidence="10">The sequence shown here is derived from an EMBL/GenBank/DDBJ whole genome shotgun (WGS) entry which is preliminary data.</text>
</comment>
<accession>A0A434AEW3</accession>
<dbReference type="Pfam" id="PF13500">
    <property type="entry name" value="AAA_26"/>
    <property type="match status" value="1"/>
</dbReference>
<comment type="function">
    <text evidence="9">Catalyzes a mechanistically unusual reaction, the ATP-dependent insertion of CO2 between the N7 and N8 nitrogen atoms of 7,8-diaminopelargonic acid (DAPA, also called 7,8-diammoniononanoate) to form a ureido ring.</text>
</comment>
<comment type="subcellular location">
    <subcellularLocation>
        <location evidence="9">Cytoplasm</location>
    </subcellularLocation>
</comment>
<comment type="catalytic activity">
    <reaction evidence="8">
        <text>(7R,8S)-8-amino-7-(carboxyamino)nonanoate + ATP = (4R,5S)-dethiobiotin + ADP + phosphate + H(+)</text>
        <dbReference type="Rhea" id="RHEA:63684"/>
        <dbReference type="ChEBI" id="CHEBI:15378"/>
        <dbReference type="ChEBI" id="CHEBI:30616"/>
        <dbReference type="ChEBI" id="CHEBI:43474"/>
        <dbReference type="ChEBI" id="CHEBI:149470"/>
        <dbReference type="ChEBI" id="CHEBI:149473"/>
        <dbReference type="ChEBI" id="CHEBI:456216"/>
    </reaction>
</comment>
<dbReference type="OrthoDB" id="9802097at2"/>
<gene>
    <name evidence="9 10" type="primary">bioD</name>
    <name evidence="10" type="ORF">DLK05_16160</name>
</gene>
<dbReference type="GO" id="GO:0004141">
    <property type="term" value="F:dethiobiotin synthase activity"/>
    <property type="evidence" value="ECO:0007669"/>
    <property type="project" value="UniProtKB-UniRule"/>
</dbReference>
<keyword evidence="7 9" id="KW-0460">Magnesium</keyword>
<evidence type="ECO:0000256" key="3">
    <source>
        <dbReference type="ARBA" id="ARBA00022723"/>
    </source>
</evidence>
<dbReference type="InterPro" id="IPR004472">
    <property type="entry name" value="DTB_synth_BioD"/>
</dbReference>
<evidence type="ECO:0000256" key="5">
    <source>
        <dbReference type="ARBA" id="ARBA00022756"/>
    </source>
</evidence>
<comment type="catalytic activity">
    <reaction evidence="9">
        <text>(7R,8S)-7,8-diammoniononanoate + CO2 + ATP = (4R,5S)-dethiobiotin + ADP + phosphate + 3 H(+)</text>
        <dbReference type="Rhea" id="RHEA:15805"/>
        <dbReference type="ChEBI" id="CHEBI:15378"/>
        <dbReference type="ChEBI" id="CHEBI:16526"/>
        <dbReference type="ChEBI" id="CHEBI:30616"/>
        <dbReference type="ChEBI" id="CHEBI:43474"/>
        <dbReference type="ChEBI" id="CHEBI:149469"/>
        <dbReference type="ChEBI" id="CHEBI:149473"/>
        <dbReference type="ChEBI" id="CHEBI:456216"/>
        <dbReference type="EC" id="6.3.3.3"/>
    </reaction>
</comment>
<feature type="binding site" evidence="9">
    <location>
        <position position="16"/>
    </location>
    <ligand>
        <name>Mg(2+)</name>
        <dbReference type="ChEBI" id="CHEBI:18420"/>
    </ligand>
</feature>
<keyword evidence="1 9" id="KW-0963">Cytoplasm</keyword>
<keyword evidence="3 9" id="KW-0479">Metal-binding</keyword>
<keyword evidence="6 9" id="KW-0067">ATP-binding</keyword>
<evidence type="ECO:0000256" key="2">
    <source>
        <dbReference type="ARBA" id="ARBA00022598"/>
    </source>
</evidence>
<dbReference type="UniPathway" id="UPA00078">
    <property type="reaction ID" value="UER00161"/>
</dbReference>
<evidence type="ECO:0000256" key="4">
    <source>
        <dbReference type="ARBA" id="ARBA00022741"/>
    </source>
</evidence>
<feature type="binding site" evidence="9">
    <location>
        <begin position="174"/>
        <end position="175"/>
    </location>
    <ligand>
        <name>ATP</name>
        <dbReference type="ChEBI" id="CHEBI:30616"/>
    </ligand>
</feature>
<protein>
    <recommendedName>
        <fullName evidence="9">ATP-dependent dethiobiotin synthetase BioD</fullName>
        <ecNumber evidence="9">6.3.3.3</ecNumber>
    </recommendedName>
    <alternativeName>
        <fullName evidence="9">DTB synthetase</fullName>
        <shortName evidence="9">DTBS</shortName>
    </alternativeName>
    <alternativeName>
        <fullName evidence="9">Dethiobiotin synthase</fullName>
    </alternativeName>
</protein>
<dbReference type="EMBL" id="RJJX01000038">
    <property type="protein sequence ID" value="RUT72882.1"/>
    <property type="molecule type" value="Genomic_DNA"/>
</dbReference>
<evidence type="ECO:0000256" key="8">
    <source>
        <dbReference type="ARBA" id="ARBA00047386"/>
    </source>
</evidence>
<evidence type="ECO:0000256" key="7">
    <source>
        <dbReference type="ARBA" id="ARBA00022842"/>
    </source>
</evidence>
<comment type="caution">
    <text evidence="9">Lacks conserved residue(s) required for the propagation of feature annotation.</text>
</comment>
<dbReference type="GO" id="GO:0009102">
    <property type="term" value="P:biotin biosynthetic process"/>
    <property type="evidence" value="ECO:0007669"/>
    <property type="project" value="UniProtKB-UniRule"/>
</dbReference>
<sequence>MKTYFVSGIDTDTGKTYATGLMAKYLYINGKSVITQKFAQTGCKGISEDILIHRNIMGVELFDVDRKGITCPFVFDYPASPHLAAQMQNEKIDIHKISTSTKILNDSFEYVLFEGVGGLNVPITLDYSLLDFLQEKKYPLILVTSSKLGSINHTLLSLEILKTRQIPLHGLIYNHYPAKSNFILNDSIQVFQHYLKKFGFDCPIVEIPIFENLENSEVDFSQFFF</sequence>
<feature type="binding site" evidence="9">
    <location>
        <begin position="114"/>
        <end position="117"/>
    </location>
    <ligand>
        <name>ATP</name>
        <dbReference type="ChEBI" id="CHEBI:30616"/>
    </ligand>
</feature>
<keyword evidence="11" id="KW-1185">Reference proteome</keyword>
<evidence type="ECO:0000313" key="11">
    <source>
        <dbReference type="Proteomes" id="UP000282985"/>
    </source>
</evidence>
<comment type="cofactor">
    <cofactor evidence="9">
        <name>Mg(2+)</name>
        <dbReference type="ChEBI" id="CHEBI:18420"/>
    </cofactor>
</comment>
<evidence type="ECO:0000256" key="6">
    <source>
        <dbReference type="ARBA" id="ARBA00022840"/>
    </source>
</evidence>
<feature type="binding site" evidence="9">
    <location>
        <position position="49"/>
    </location>
    <ligand>
        <name>ATP</name>
        <dbReference type="ChEBI" id="CHEBI:30616"/>
    </ligand>
</feature>
<feature type="binding site" evidence="9">
    <location>
        <position position="114"/>
    </location>
    <ligand>
        <name>Mg(2+)</name>
        <dbReference type="ChEBI" id="CHEBI:18420"/>
    </ligand>
</feature>
<feature type="binding site" evidence="9">
    <location>
        <position position="49"/>
    </location>
    <ligand>
        <name>Mg(2+)</name>
        <dbReference type="ChEBI" id="CHEBI:18420"/>
    </ligand>
</feature>
<feature type="binding site" evidence="9">
    <location>
        <position position="41"/>
    </location>
    <ligand>
        <name>substrate</name>
    </ligand>
</feature>
<dbReference type="GO" id="GO:0005829">
    <property type="term" value="C:cytosol"/>
    <property type="evidence" value="ECO:0007669"/>
    <property type="project" value="TreeGrafter"/>
</dbReference>
<dbReference type="SUPFAM" id="SSF52540">
    <property type="entry name" value="P-loop containing nucleoside triphosphate hydrolases"/>
    <property type="match status" value="1"/>
</dbReference>
<organism evidence="10 11">
    <name type="scientific">Ancylomarina longa</name>
    <dbReference type="NCBI Taxonomy" id="2487017"/>
    <lineage>
        <taxon>Bacteria</taxon>
        <taxon>Pseudomonadati</taxon>
        <taxon>Bacteroidota</taxon>
        <taxon>Bacteroidia</taxon>
        <taxon>Marinilabiliales</taxon>
        <taxon>Marinifilaceae</taxon>
        <taxon>Ancylomarina</taxon>
    </lineage>
</organism>
<keyword evidence="5 9" id="KW-0093">Biotin biosynthesis</keyword>
<name>A0A434AEW3_9BACT</name>
<feature type="binding site" evidence="9">
    <location>
        <position position="215"/>
    </location>
    <ligand>
        <name>ATP</name>
        <dbReference type="ChEBI" id="CHEBI:30616"/>
    </ligand>
</feature>
<keyword evidence="2 9" id="KW-0436">Ligase</keyword>
<dbReference type="CDD" id="cd03109">
    <property type="entry name" value="DTBS"/>
    <property type="match status" value="1"/>
</dbReference>